<evidence type="ECO:0000313" key="1">
    <source>
        <dbReference type="EMBL" id="MDY0747346.1"/>
    </source>
</evidence>
<name>A0ABU5DNN2_9BURK</name>
<keyword evidence="2" id="KW-1185">Reference proteome</keyword>
<dbReference type="EMBL" id="JAXCLA010000008">
    <property type="protein sequence ID" value="MDY0747346.1"/>
    <property type="molecule type" value="Genomic_DNA"/>
</dbReference>
<gene>
    <name evidence="1" type="ORF">SNE35_22780</name>
</gene>
<accession>A0ABU5DNN2</accession>
<reference evidence="1 2" key="1">
    <citation type="submission" date="2023-11" db="EMBL/GenBank/DDBJ databases">
        <title>Paucibacter sp. nov., isolated from fresh soil in Korea.</title>
        <authorList>
            <person name="Le N.T.T."/>
        </authorList>
    </citation>
    <scope>NUCLEOTIDE SEQUENCE [LARGE SCALE GENOMIC DNA]</scope>
    <source>
        <strain evidence="1 2">R3-3</strain>
    </source>
</reference>
<organism evidence="1 2">
    <name type="scientific">Roseateles agri</name>
    <dbReference type="NCBI Taxonomy" id="3098619"/>
    <lineage>
        <taxon>Bacteria</taxon>
        <taxon>Pseudomonadati</taxon>
        <taxon>Pseudomonadota</taxon>
        <taxon>Betaproteobacteria</taxon>
        <taxon>Burkholderiales</taxon>
        <taxon>Sphaerotilaceae</taxon>
        <taxon>Roseateles</taxon>
    </lineage>
</organism>
<comment type="caution">
    <text evidence="1">The sequence shown here is derived from an EMBL/GenBank/DDBJ whole genome shotgun (WGS) entry which is preliminary data.</text>
</comment>
<proteinExistence type="predicted"/>
<dbReference type="Proteomes" id="UP001285263">
    <property type="component" value="Unassembled WGS sequence"/>
</dbReference>
<sequence length="81" mass="8444">MELMGTIQSGMQVGALARLPSGDYAQVNGDYIEVLNAGHVATALRRAGVSEHAGAIGGNKESLAAPTVTIKKRRRIALPTD</sequence>
<dbReference type="RefSeq" id="WP_320425318.1">
    <property type="nucleotide sequence ID" value="NZ_JAXCLA010000008.1"/>
</dbReference>
<protein>
    <submittedName>
        <fullName evidence="1">Uncharacterized protein</fullName>
    </submittedName>
</protein>
<evidence type="ECO:0000313" key="2">
    <source>
        <dbReference type="Proteomes" id="UP001285263"/>
    </source>
</evidence>